<dbReference type="GeneID" id="24587920"/>
<protein>
    <submittedName>
        <fullName evidence="1">Uncharacterized protein</fullName>
    </submittedName>
</protein>
<dbReference type="AlphaFoldDB" id="A0A922LM50"/>
<proteinExistence type="predicted"/>
<evidence type="ECO:0000313" key="1">
    <source>
        <dbReference type="EMBL" id="KAH9589661.1"/>
    </source>
</evidence>
<sequence length="146" mass="16987">MIGFIRYWISFSRMNHSSSFLFSSVPQMIPTTNLIDVFSVISPNMNDWKHLFLLIAYERRPSRRRSAPASIVGSRGAYTTPQVTGRSWQSEQQSLNFQRRPRRRSLQVLGSPQGKLTFRCLLFIIFNYGFLGVFPDDAYVSYYIKT</sequence>
<reference evidence="1" key="4">
    <citation type="journal article" date="2022" name="PLoS Pathog.">
        <title>Chromosome-level genome of Schistosoma haematobium underpins genome-wide explorations of molecular variation.</title>
        <authorList>
            <person name="Stroehlein A.J."/>
            <person name="Korhonen P.K."/>
            <person name="Lee V.V."/>
            <person name="Ralph S.A."/>
            <person name="Mentink-Kane M."/>
            <person name="You H."/>
            <person name="McManus D.P."/>
            <person name="Tchuente L.T."/>
            <person name="Stothard J.R."/>
            <person name="Kaur P."/>
            <person name="Dudchenko O."/>
            <person name="Aiden E.L."/>
            <person name="Yang B."/>
            <person name="Yang H."/>
            <person name="Emery A.M."/>
            <person name="Webster B.L."/>
            <person name="Brindley P.J."/>
            <person name="Rollinson D."/>
            <person name="Chang B.C.H."/>
            <person name="Gasser R.B."/>
            <person name="Young N.D."/>
        </authorList>
    </citation>
    <scope>NUCLEOTIDE SEQUENCE</scope>
</reference>
<comment type="caution">
    <text evidence="1">The sequence shown here is derived from an EMBL/GenBank/DDBJ whole genome shotgun (WGS) entry which is preliminary data.</text>
</comment>
<reference evidence="1" key="1">
    <citation type="journal article" date="2012" name="Nat. Genet.">
        <title>Whole-genome sequence of Schistosoma haematobium.</title>
        <authorList>
            <person name="Young N.D."/>
            <person name="Jex A.R."/>
            <person name="Li B."/>
            <person name="Liu S."/>
            <person name="Yang L."/>
            <person name="Xiong Z."/>
            <person name="Li Y."/>
            <person name="Cantacessi C."/>
            <person name="Hall R.S."/>
            <person name="Xu X."/>
            <person name="Chen F."/>
            <person name="Wu X."/>
            <person name="Zerlotini A."/>
            <person name="Oliveira G."/>
            <person name="Hofmann A."/>
            <person name="Zhang G."/>
            <person name="Fang X."/>
            <person name="Kang Y."/>
            <person name="Campbell B.E."/>
            <person name="Loukas A."/>
            <person name="Ranganathan S."/>
            <person name="Rollinson D."/>
            <person name="Rinaldi G."/>
            <person name="Brindley P.J."/>
            <person name="Yang H."/>
            <person name="Wang J."/>
            <person name="Wang J."/>
            <person name="Gasser R.B."/>
        </authorList>
    </citation>
    <scope>NUCLEOTIDE SEQUENCE</scope>
</reference>
<accession>A0A922LM50</accession>
<keyword evidence="2" id="KW-1185">Reference proteome</keyword>
<evidence type="ECO:0000313" key="2">
    <source>
        <dbReference type="Proteomes" id="UP000471633"/>
    </source>
</evidence>
<dbReference type="RefSeq" id="XP_051070226.1">
    <property type="nucleotide sequence ID" value="XM_051210252.1"/>
</dbReference>
<organism evidence="1 2">
    <name type="scientific">Schistosoma haematobium</name>
    <name type="common">Blood fluke</name>
    <dbReference type="NCBI Taxonomy" id="6185"/>
    <lineage>
        <taxon>Eukaryota</taxon>
        <taxon>Metazoa</taxon>
        <taxon>Spiralia</taxon>
        <taxon>Lophotrochozoa</taxon>
        <taxon>Platyhelminthes</taxon>
        <taxon>Trematoda</taxon>
        <taxon>Digenea</taxon>
        <taxon>Strigeidida</taxon>
        <taxon>Schistosomatoidea</taxon>
        <taxon>Schistosomatidae</taxon>
        <taxon>Schistosoma</taxon>
    </lineage>
</organism>
<gene>
    <name evidence="1" type="ORF">MS3_00002648</name>
</gene>
<reference evidence="1" key="2">
    <citation type="journal article" date="2019" name="Gigascience">
        <title>High-quality Schistosoma haematobium genome achieved by single-molecule and long-range sequencing.</title>
        <authorList>
            <person name="Stroehlein A.J."/>
            <person name="Korhonen P.K."/>
            <person name="Chong T.M."/>
            <person name="Lim Y.L."/>
            <person name="Chan K.G."/>
            <person name="Webster B."/>
            <person name="Rollinson D."/>
            <person name="Brindley P.J."/>
            <person name="Gasser R.B."/>
            <person name="Young N.D."/>
        </authorList>
    </citation>
    <scope>NUCLEOTIDE SEQUENCE</scope>
</reference>
<dbReference type="EMBL" id="AMPZ03000002">
    <property type="protein sequence ID" value="KAH9589661.1"/>
    <property type="molecule type" value="Genomic_DNA"/>
</dbReference>
<dbReference type="Proteomes" id="UP000471633">
    <property type="component" value="Unassembled WGS sequence"/>
</dbReference>
<dbReference type="CTD" id="24587920"/>
<reference evidence="1" key="3">
    <citation type="submission" date="2021-06" db="EMBL/GenBank/DDBJ databases">
        <title>Chromosome-level genome assembly for S. haematobium.</title>
        <authorList>
            <person name="Stroehlein A.J."/>
        </authorList>
    </citation>
    <scope>NUCLEOTIDE SEQUENCE</scope>
</reference>
<name>A0A922LM50_SCHHA</name>